<evidence type="ECO:0000313" key="1">
    <source>
        <dbReference type="EMBL" id="QIS23201.1"/>
    </source>
</evidence>
<dbReference type="EMBL" id="CP046173">
    <property type="protein sequence ID" value="QIS23201.1"/>
    <property type="molecule type" value="Genomic_DNA"/>
</dbReference>
<evidence type="ECO:0000313" key="2">
    <source>
        <dbReference type="Proteomes" id="UP000500953"/>
    </source>
</evidence>
<name>A0A6G9ZCS7_9NOCA</name>
<reference evidence="1 2" key="1">
    <citation type="journal article" date="2019" name="ACS Chem. Biol.">
        <title>Identification and Mobilization of a Cryptic Antibiotic Biosynthesis Gene Locus from a Human-Pathogenic Nocardia Isolate.</title>
        <authorList>
            <person name="Herisse M."/>
            <person name="Ishida K."/>
            <person name="Porter J.L."/>
            <person name="Howden B."/>
            <person name="Hertweck C."/>
            <person name="Stinear T.P."/>
            <person name="Pidot S.J."/>
        </authorList>
    </citation>
    <scope>NUCLEOTIDE SEQUENCE [LARGE SCALE GENOMIC DNA]</scope>
    <source>
        <strain evidence="1 2">AUSMDU00012715</strain>
    </source>
</reference>
<proteinExistence type="predicted"/>
<accession>A0A6G9ZCS7</accession>
<organism evidence="1 2">
    <name type="scientific">Nocardia terpenica</name>
    <dbReference type="NCBI Taxonomy" id="455432"/>
    <lineage>
        <taxon>Bacteria</taxon>
        <taxon>Bacillati</taxon>
        <taxon>Actinomycetota</taxon>
        <taxon>Actinomycetes</taxon>
        <taxon>Mycobacteriales</taxon>
        <taxon>Nocardiaceae</taxon>
        <taxon>Nocardia</taxon>
    </lineage>
</organism>
<dbReference type="Proteomes" id="UP000500953">
    <property type="component" value="Chromosome"/>
</dbReference>
<gene>
    <name evidence="1" type="ORF">F6W96_37545</name>
</gene>
<dbReference type="AlphaFoldDB" id="A0A6G9ZCS7"/>
<protein>
    <submittedName>
        <fullName evidence="1">Uncharacterized protein</fullName>
    </submittedName>
</protein>
<dbReference type="RefSeq" id="WP_167490556.1">
    <property type="nucleotide sequence ID" value="NZ_CP046173.1"/>
</dbReference>
<sequence length="195" mass="21578">MVGPASIHYPRDESIRALARWMLDHHEGWGSPPMFFGFAADADGELAIAAGPLHDEEAEESGIHPVHFRAAQLKKARLPLWGFGLLFEGFCEEFSPEEIASGEVRRTMLAGHFHERPTADEMCNAVIYDARGNEWAALIYRYLPDRGVSELFTPADTITKPPLGMAGFLWSAALLLDPANRARVFAIVAADEDED</sequence>